<evidence type="ECO:0000259" key="10">
    <source>
        <dbReference type="PROSITE" id="PS51465"/>
    </source>
</evidence>
<evidence type="ECO:0000256" key="4">
    <source>
        <dbReference type="ARBA" id="ARBA00022692"/>
    </source>
</evidence>
<dbReference type="InterPro" id="IPR002350">
    <property type="entry name" value="Kazal_dom"/>
</dbReference>
<comment type="similarity">
    <text evidence="2">Belongs to the organo anion transporter (TC 2.A.60) family.</text>
</comment>
<evidence type="ECO:0000256" key="1">
    <source>
        <dbReference type="ARBA" id="ARBA00004651"/>
    </source>
</evidence>
<dbReference type="InterPro" id="IPR036259">
    <property type="entry name" value="MFS_trans_sf"/>
</dbReference>
<feature type="signal peptide" evidence="9">
    <location>
        <begin position="1"/>
        <end position="22"/>
    </location>
</feature>
<organism evidence="11 12">
    <name type="scientific">Triplophysa tibetana</name>
    <dbReference type="NCBI Taxonomy" id="1572043"/>
    <lineage>
        <taxon>Eukaryota</taxon>
        <taxon>Metazoa</taxon>
        <taxon>Chordata</taxon>
        <taxon>Craniata</taxon>
        <taxon>Vertebrata</taxon>
        <taxon>Euteleostomi</taxon>
        <taxon>Actinopterygii</taxon>
        <taxon>Neopterygii</taxon>
        <taxon>Teleostei</taxon>
        <taxon>Ostariophysi</taxon>
        <taxon>Cypriniformes</taxon>
        <taxon>Nemacheilidae</taxon>
        <taxon>Triplophysa</taxon>
    </lineage>
</organism>
<dbReference type="PANTHER" id="PTHR11388:SF14">
    <property type="entry name" value="SOLUTE CARRIER ORGANIC ANION TRANSPORTER FAMILY MEMBER 2A1"/>
    <property type="match status" value="1"/>
</dbReference>
<feature type="domain" description="Kazal-like" evidence="10">
    <location>
        <begin position="120"/>
        <end position="179"/>
    </location>
</feature>
<protein>
    <submittedName>
        <fullName evidence="11">Solute carrier organic anion transporter family member 2A1</fullName>
    </submittedName>
</protein>
<dbReference type="InterPro" id="IPR004156">
    <property type="entry name" value="OATP"/>
</dbReference>
<evidence type="ECO:0000256" key="3">
    <source>
        <dbReference type="ARBA" id="ARBA00022475"/>
    </source>
</evidence>
<name>A0A5A9NT19_9TELE</name>
<dbReference type="GO" id="GO:0016323">
    <property type="term" value="C:basolateral plasma membrane"/>
    <property type="evidence" value="ECO:0007669"/>
    <property type="project" value="TreeGrafter"/>
</dbReference>
<evidence type="ECO:0000256" key="8">
    <source>
        <dbReference type="SAM" id="Phobius"/>
    </source>
</evidence>
<sequence length="248" mass="27031">MLVKLLLSPLFMLLVLTQCCFSSVIAGLATFLNKFLECQYSASAAYSSLLIGALNLPSVSVGMVLGGLVMKRWGLSFRTIPRFSVAMLTISLIFCVPLFFMGCSTQDVAGVYPKTYNGNNGLLLSCTANCSCPRSAFNPVCGENHIEYVSPCHAGCTNFTMDAKNPYRVHVFSNCQCVPNMGTAKPGPCANTCPHYLLPTMFLISLAGLIASLTHNPIYMMVLSLVASSNPVWDDHRLHMYLVENCLR</sequence>
<gene>
    <name evidence="11" type="ORF">E1301_Tti013624</name>
</gene>
<evidence type="ECO:0000256" key="6">
    <source>
        <dbReference type="ARBA" id="ARBA00023136"/>
    </source>
</evidence>
<dbReference type="SUPFAM" id="SSF103473">
    <property type="entry name" value="MFS general substrate transporter"/>
    <property type="match status" value="1"/>
</dbReference>
<dbReference type="InterPro" id="IPR036058">
    <property type="entry name" value="Kazal_dom_sf"/>
</dbReference>
<dbReference type="GO" id="GO:0015347">
    <property type="term" value="F:sodium-independent organic anion transmembrane transporter activity"/>
    <property type="evidence" value="ECO:0007669"/>
    <property type="project" value="TreeGrafter"/>
</dbReference>
<feature type="chain" id="PRO_5022785816" evidence="9">
    <location>
        <begin position="23"/>
        <end position="248"/>
    </location>
</feature>
<dbReference type="PROSITE" id="PS51465">
    <property type="entry name" value="KAZAL_2"/>
    <property type="match status" value="1"/>
</dbReference>
<reference evidence="11 12" key="1">
    <citation type="journal article" date="2019" name="Mol. Ecol. Resour.">
        <title>Chromosome-level genome assembly of Triplophysa tibetana, a fish adapted to the harsh high-altitude environment of the Tibetan Plateau.</title>
        <authorList>
            <person name="Yang X."/>
            <person name="Liu H."/>
            <person name="Ma Z."/>
            <person name="Zou Y."/>
            <person name="Zou M."/>
            <person name="Mao Y."/>
            <person name="Li X."/>
            <person name="Wang H."/>
            <person name="Chen T."/>
            <person name="Wang W."/>
            <person name="Yang R."/>
        </authorList>
    </citation>
    <scope>NUCLEOTIDE SEQUENCE [LARGE SCALE GENOMIC DNA]</scope>
    <source>
        <strain evidence="11">TTIB1903HZAU</strain>
        <tissue evidence="11">Muscle</tissue>
    </source>
</reference>
<dbReference type="AlphaFoldDB" id="A0A5A9NT19"/>
<dbReference type="EMBL" id="SOYY01000013">
    <property type="protein sequence ID" value="KAA0713112.1"/>
    <property type="molecule type" value="Genomic_DNA"/>
</dbReference>
<feature type="transmembrane region" description="Helical" evidence="8">
    <location>
        <begin position="46"/>
        <end position="68"/>
    </location>
</feature>
<feature type="transmembrane region" description="Helical" evidence="8">
    <location>
        <begin position="80"/>
        <end position="100"/>
    </location>
</feature>
<keyword evidence="7" id="KW-1015">Disulfide bond</keyword>
<keyword evidence="12" id="KW-1185">Reference proteome</keyword>
<dbReference type="SUPFAM" id="SSF100895">
    <property type="entry name" value="Kazal-type serine protease inhibitors"/>
    <property type="match status" value="1"/>
</dbReference>
<dbReference type="GO" id="GO:0043252">
    <property type="term" value="P:sodium-independent organic anion transport"/>
    <property type="evidence" value="ECO:0007669"/>
    <property type="project" value="TreeGrafter"/>
</dbReference>
<dbReference type="Pfam" id="PF03137">
    <property type="entry name" value="OATP"/>
    <property type="match status" value="1"/>
</dbReference>
<proteinExistence type="inferred from homology"/>
<dbReference type="GO" id="GO:0015132">
    <property type="term" value="F:prostaglandin transmembrane transporter activity"/>
    <property type="evidence" value="ECO:0007669"/>
    <property type="project" value="TreeGrafter"/>
</dbReference>
<dbReference type="Proteomes" id="UP000324632">
    <property type="component" value="Chromosome 13"/>
</dbReference>
<evidence type="ECO:0000256" key="5">
    <source>
        <dbReference type="ARBA" id="ARBA00022989"/>
    </source>
</evidence>
<evidence type="ECO:0000313" key="11">
    <source>
        <dbReference type="EMBL" id="KAA0713112.1"/>
    </source>
</evidence>
<keyword evidence="9" id="KW-0732">Signal</keyword>
<evidence type="ECO:0000256" key="7">
    <source>
        <dbReference type="ARBA" id="ARBA00023157"/>
    </source>
</evidence>
<keyword evidence="4 8" id="KW-0812">Transmembrane</keyword>
<keyword evidence="5 8" id="KW-1133">Transmembrane helix</keyword>
<accession>A0A5A9NT19</accession>
<dbReference type="Pfam" id="PF07648">
    <property type="entry name" value="Kazal_2"/>
    <property type="match status" value="1"/>
</dbReference>
<comment type="subcellular location">
    <subcellularLocation>
        <location evidence="1">Cell membrane</location>
        <topology evidence="1">Multi-pass membrane protein</topology>
    </subcellularLocation>
</comment>
<feature type="transmembrane region" description="Helical" evidence="8">
    <location>
        <begin position="196"/>
        <end position="214"/>
    </location>
</feature>
<evidence type="ECO:0000256" key="9">
    <source>
        <dbReference type="SAM" id="SignalP"/>
    </source>
</evidence>
<dbReference type="PANTHER" id="PTHR11388">
    <property type="entry name" value="ORGANIC ANION TRANSPORTER"/>
    <property type="match status" value="1"/>
</dbReference>
<evidence type="ECO:0000256" key="2">
    <source>
        <dbReference type="ARBA" id="ARBA00009657"/>
    </source>
</evidence>
<keyword evidence="6 8" id="KW-0472">Membrane</keyword>
<comment type="caution">
    <text evidence="11">The sequence shown here is derived from an EMBL/GenBank/DDBJ whole genome shotgun (WGS) entry which is preliminary data.</text>
</comment>
<keyword evidence="3" id="KW-1003">Cell membrane</keyword>
<evidence type="ECO:0000313" key="12">
    <source>
        <dbReference type="Proteomes" id="UP000324632"/>
    </source>
</evidence>